<evidence type="ECO:0000313" key="2">
    <source>
        <dbReference type="Proteomes" id="UP000586947"/>
    </source>
</evidence>
<gene>
    <name evidence="1" type="ORF">HNR20_004020</name>
</gene>
<keyword evidence="2" id="KW-1185">Reference proteome</keyword>
<reference evidence="1 2" key="1">
    <citation type="submission" date="2020-08" db="EMBL/GenBank/DDBJ databases">
        <title>Sequencing the genomes of 1000 actinobacteria strains.</title>
        <authorList>
            <person name="Klenk H.-P."/>
        </authorList>
    </citation>
    <scope>NUCLEOTIDE SEQUENCE [LARGE SCALE GENOMIC DNA]</scope>
    <source>
        <strain evidence="1 2">DSM 103125</strain>
    </source>
</reference>
<accession>A0A840VS37</accession>
<organism evidence="1 2">
    <name type="scientific">Micromonospora parathelypteridis</name>
    <dbReference type="NCBI Taxonomy" id="1839617"/>
    <lineage>
        <taxon>Bacteria</taxon>
        <taxon>Bacillati</taxon>
        <taxon>Actinomycetota</taxon>
        <taxon>Actinomycetes</taxon>
        <taxon>Micromonosporales</taxon>
        <taxon>Micromonosporaceae</taxon>
        <taxon>Micromonospora</taxon>
    </lineage>
</organism>
<evidence type="ECO:0000313" key="1">
    <source>
        <dbReference type="EMBL" id="MBB5479515.1"/>
    </source>
</evidence>
<dbReference type="EMBL" id="JACHDP010000001">
    <property type="protein sequence ID" value="MBB5479515.1"/>
    <property type="molecule type" value="Genomic_DNA"/>
</dbReference>
<dbReference type="Proteomes" id="UP000586947">
    <property type="component" value="Unassembled WGS sequence"/>
</dbReference>
<name>A0A840VS37_9ACTN</name>
<dbReference type="RefSeq" id="WP_184182215.1">
    <property type="nucleotide sequence ID" value="NZ_JACHDP010000001.1"/>
</dbReference>
<proteinExistence type="predicted"/>
<sequence>MGQWAADSPSAANRDWAEQVARQYRRALAESIDDDPDMSGLRPAAFRAGNHLVDVLGDLLHGRSRLVDVPGATTAERQDQFVARFVASVGGDGGLVGDAVARRAARRTAEKLLDADSPVDTALRAGDGSVRLPGDLFCSIYRFFFGELVGGYVGTVIAEGLPLAMALAVPFDPTGLVASRVTAQVLGALPDPCTDAASRTPSQGLLVETARELLTQTVDTALGIREVQP</sequence>
<protein>
    <submittedName>
        <fullName evidence="1">Uncharacterized protein</fullName>
    </submittedName>
</protein>
<comment type="caution">
    <text evidence="1">The sequence shown here is derived from an EMBL/GenBank/DDBJ whole genome shotgun (WGS) entry which is preliminary data.</text>
</comment>
<dbReference type="AlphaFoldDB" id="A0A840VS37"/>